<evidence type="ECO:0000256" key="1">
    <source>
        <dbReference type="ARBA" id="ARBA00022801"/>
    </source>
</evidence>
<dbReference type="AlphaFoldDB" id="G7DZ14"/>
<gene>
    <name evidence="3" type="primary">Mo02481</name>
    <name evidence="3" type="ORF">E5Q_02481</name>
</gene>
<dbReference type="HOGENOM" id="CLU_020880_2_2_1"/>
<organism evidence="3 4">
    <name type="scientific">Mixia osmundae (strain CBS 9802 / IAM 14324 / JCM 22182 / KY 12970)</name>
    <dbReference type="NCBI Taxonomy" id="764103"/>
    <lineage>
        <taxon>Eukaryota</taxon>
        <taxon>Fungi</taxon>
        <taxon>Dikarya</taxon>
        <taxon>Basidiomycota</taxon>
        <taxon>Pucciniomycotina</taxon>
        <taxon>Mixiomycetes</taxon>
        <taxon>Mixiales</taxon>
        <taxon>Mixiaceae</taxon>
        <taxon>Mixia</taxon>
    </lineage>
</organism>
<reference evidence="3 4" key="2">
    <citation type="journal article" date="2012" name="Open Biol.">
        <title>Characteristics of nucleosomes and linker DNA regions on the genome of the basidiomycete Mixia osmundae revealed by mono- and dinucleosome mapping.</title>
        <authorList>
            <person name="Nishida H."/>
            <person name="Kondo S."/>
            <person name="Matsumoto T."/>
            <person name="Suzuki Y."/>
            <person name="Yoshikawa H."/>
            <person name="Taylor T.D."/>
            <person name="Sugiyama J."/>
        </authorList>
    </citation>
    <scope>NUCLEOTIDE SEQUENCE [LARGE SCALE GENOMIC DNA]</scope>
    <source>
        <strain evidence="4">CBS 9802 / IAM 14324 / JCM 22182 / KY 12970</strain>
    </source>
</reference>
<dbReference type="FunCoup" id="G7DZ14">
    <property type="interactions" value="175"/>
</dbReference>
<dbReference type="PROSITE" id="PS00616">
    <property type="entry name" value="HIS_ACID_PHOSPHAT_1"/>
    <property type="match status" value="1"/>
</dbReference>
<protein>
    <recommendedName>
        <fullName evidence="5">3-phytase</fullName>
    </recommendedName>
</protein>
<dbReference type="Proteomes" id="UP000009131">
    <property type="component" value="Unassembled WGS sequence"/>
</dbReference>
<dbReference type="Gene3D" id="3.40.50.1240">
    <property type="entry name" value="Phosphoglycerate mutase-like"/>
    <property type="match status" value="1"/>
</dbReference>
<dbReference type="OrthoDB" id="6509975at2759"/>
<dbReference type="PANTHER" id="PTHR20963">
    <property type="entry name" value="MULTIPLE INOSITOL POLYPHOSPHATE PHOSPHATASE-RELATED"/>
    <property type="match status" value="1"/>
</dbReference>
<feature type="region of interest" description="Disordered" evidence="2">
    <location>
        <begin position="90"/>
        <end position="116"/>
    </location>
</feature>
<feature type="region of interest" description="Disordered" evidence="2">
    <location>
        <begin position="1"/>
        <end position="24"/>
    </location>
</feature>
<comment type="caution">
    <text evidence="3">The sequence shown here is derived from an EMBL/GenBank/DDBJ whole genome shotgun (WGS) entry which is preliminary data.</text>
</comment>
<evidence type="ECO:0000256" key="2">
    <source>
        <dbReference type="SAM" id="MobiDB-lite"/>
    </source>
</evidence>
<reference evidence="3 4" key="1">
    <citation type="journal article" date="2011" name="J. Gen. Appl. Microbiol.">
        <title>Draft genome sequencing of the enigmatic basidiomycete Mixia osmundae.</title>
        <authorList>
            <person name="Nishida H."/>
            <person name="Nagatsuka Y."/>
            <person name="Sugiyama J."/>
        </authorList>
    </citation>
    <scope>NUCLEOTIDE SEQUENCE [LARGE SCALE GENOMIC DNA]</scope>
    <source>
        <strain evidence="4">CBS 9802 / IAM 14324 / JCM 22182 / KY 12970</strain>
    </source>
</reference>
<feature type="compositionally biased region" description="Low complexity" evidence="2">
    <location>
        <begin position="90"/>
        <end position="111"/>
    </location>
</feature>
<evidence type="ECO:0000313" key="4">
    <source>
        <dbReference type="Proteomes" id="UP000009131"/>
    </source>
</evidence>
<dbReference type="InterPro" id="IPR000560">
    <property type="entry name" value="His_Pase_clade-2"/>
</dbReference>
<dbReference type="SUPFAM" id="SSF53254">
    <property type="entry name" value="Phosphoglycerate mutase-like"/>
    <property type="match status" value="1"/>
</dbReference>
<dbReference type="Pfam" id="PF00328">
    <property type="entry name" value="His_Phos_2"/>
    <property type="match status" value="1"/>
</dbReference>
<dbReference type="InterPro" id="IPR033379">
    <property type="entry name" value="Acid_Pase_AS"/>
</dbReference>
<name>G7DZ14_MIXOS</name>
<evidence type="ECO:0000313" key="3">
    <source>
        <dbReference type="EMBL" id="GAA95824.1"/>
    </source>
</evidence>
<accession>G7DZ14</accession>
<keyword evidence="1" id="KW-0378">Hydrolase</keyword>
<dbReference type="PANTHER" id="PTHR20963:SF55">
    <property type="entry name" value="PHOSPHATASE, PUTATIVE-RELATED"/>
    <property type="match status" value="1"/>
</dbReference>
<keyword evidence="4" id="KW-1185">Reference proteome</keyword>
<feature type="region of interest" description="Disordered" evidence="2">
    <location>
        <begin position="641"/>
        <end position="662"/>
    </location>
</feature>
<dbReference type="InParanoid" id="G7DZ14"/>
<evidence type="ECO:0008006" key="5">
    <source>
        <dbReference type="Google" id="ProtNLM"/>
    </source>
</evidence>
<dbReference type="CDD" id="cd07061">
    <property type="entry name" value="HP_HAP_like"/>
    <property type="match status" value="1"/>
</dbReference>
<feature type="compositionally biased region" description="Basic and acidic residues" evidence="2">
    <location>
        <begin position="9"/>
        <end position="24"/>
    </location>
</feature>
<dbReference type="EMBL" id="BABT02000067">
    <property type="protein sequence ID" value="GAA95824.1"/>
    <property type="molecule type" value="Genomic_DNA"/>
</dbReference>
<dbReference type="InterPro" id="IPR029033">
    <property type="entry name" value="His_PPase_superfam"/>
</dbReference>
<dbReference type="STRING" id="764103.G7DZ14"/>
<sequence length="662" mass="70173">MLATTGVELRTKARDNDNPDDRACSWNDHRDQALVIMSLIGHTHVSQIRDSPARPTSSTWKMRFIILGAASVLALVAATPLNELQRRQASSASSSALTSSASSVSAKPSASRGKAGITVGSSSVAVYPPTATSDYATYFPSESVVGYAGPTPTGGEAYIAQTAPAYPSFTAYGALLTPQDSTKGQDGFNPIRYLGNLSPYQSIDSAVYGLPNASSKVPGSCYLQQVHVLFRHGSRAPTGGAPPAAFAALLANATVNGTGFTATGPLAFLNTWTYKLGQEILSVWGRQQEYDLGAQLRIAYGSILSNFTLTNTLPVLRTPSQDRMYKSTLNLAAGFFGLPADPQYHLSIVIEQPGFNSSLSSYETCPNSNNKRGSVGTTASTNFTNAFGAPIAKRLQQYITGIEINATTVSQMLNLCAYETINLGYSSFCDLFTSQDFKDFEHAFDISFAGNNLFQSPVSAAQGLGYLQEFQARLSHVQPTFSNSSSNQTLNGSPITFPVNNTLYMDATHEVIVADVLTALNFTVLSEAPPTAAGSTSNATFVASRVLPMGTHIVFQVANCSNESTTGKEGTFVRAILNDAVIPWGLTGCPKQKDGFCELSVLIRGLSLRNQQIDFDYACNGNYSIPSYGQIKNGLPPLMSSAAASSSSVRSSSASATSTSSA</sequence>
<dbReference type="GO" id="GO:0003993">
    <property type="term" value="F:acid phosphatase activity"/>
    <property type="evidence" value="ECO:0007669"/>
    <property type="project" value="TreeGrafter"/>
</dbReference>
<dbReference type="eggNOG" id="KOG1382">
    <property type="taxonomic scope" value="Eukaryota"/>
</dbReference>
<proteinExistence type="predicted"/>